<keyword evidence="6 12" id="KW-0479">Metal-binding</keyword>
<accession>A0A3N4YQA8</accession>
<evidence type="ECO:0000256" key="15">
    <source>
        <dbReference type="SAM" id="MobiDB-lite"/>
    </source>
</evidence>
<name>A0A3N4YQA8_9MICO</name>
<dbReference type="GO" id="GO:1990077">
    <property type="term" value="C:primosome complex"/>
    <property type="evidence" value="ECO:0007669"/>
    <property type="project" value="UniProtKB-KW"/>
</dbReference>
<keyword evidence="2 12" id="KW-0639">Primosome</keyword>
<dbReference type="Gene3D" id="3.90.980.10">
    <property type="entry name" value="DNA primase, catalytic core, N-terminal domain"/>
    <property type="match status" value="1"/>
</dbReference>
<dbReference type="InterPro" id="IPR034151">
    <property type="entry name" value="TOPRIM_DnaG_bac"/>
</dbReference>
<dbReference type="PANTHER" id="PTHR30313:SF2">
    <property type="entry name" value="DNA PRIMASE"/>
    <property type="match status" value="1"/>
</dbReference>
<dbReference type="GO" id="GO:0006269">
    <property type="term" value="P:DNA replication, synthesis of primer"/>
    <property type="evidence" value="ECO:0007669"/>
    <property type="project" value="UniProtKB-UniRule"/>
</dbReference>
<proteinExistence type="inferred from homology"/>
<dbReference type="GO" id="GO:0000428">
    <property type="term" value="C:DNA-directed RNA polymerase complex"/>
    <property type="evidence" value="ECO:0007669"/>
    <property type="project" value="UniProtKB-KW"/>
</dbReference>
<dbReference type="Proteomes" id="UP000280501">
    <property type="component" value="Unassembled WGS sequence"/>
</dbReference>
<dbReference type="SUPFAM" id="SSF57783">
    <property type="entry name" value="Zinc beta-ribbon"/>
    <property type="match status" value="1"/>
</dbReference>
<comment type="cofactor">
    <cofactor evidence="12 13 14">
        <name>Zn(2+)</name>
        <dbReference type="ChEBI" id="CHEBI:29105"/>
    </cofactor>
    <text evidence="12 13 14">Binds 1 zinc ion per monomer.</text>
</comment>
<dbReference type="InterPro" id="IPR002694">
    <property type="entry name" value="Znf_CHC2"/>
</dbReference>
<dbReference type="NCBIfam" id="TIGR01391">
    <property type="entry name" value="dnaG"/>
    <property type="match status" value="1"/>
</dbReference>
<dbReference type="InterPro" id="IPR050219">
    <property type="entry name" value="DnaG_primase"/>
</dbReference>
<dbReference type="InterPro" id="IPR019475">
    <property type="entry name" value="DNA_primase_DnaB-bd"/>
</dbReference>
<feature type="zinc finger region" description="CHC2-type" evidence="12 14">
    <location>
        <begin position="56"/>
        <end position="80"/>
    </location>
</feature>
<dbReference type="FunFam" id="3.90.980.10:FF:000001">
    <property type="entry name" value="DNA primase"/>
    <property type="match status" value="1"/>
</dbReference>
<feature type="region of interest" description="Disordered" evidence="15">
    <location>
        <begin position="462"/>
        <end position="525"/>
    </location>
</feature>
<evidence type="ECO:0000256" key="3">
    <source>
        <dbReference type="ARBA" id="ARBA00022679"/>
    </source>
</evidence>
<dbReference type="FunFam" id="3.90.580.10:FF:000001">
    <property type="entry name" value="DNA primase"/>
    <property type="match status" value="1"/>
</dbReference>
<dbReference type="Pfam" id="PF13662">
    <property type="entry name" value="Toprim_4"/>
    <property type="match status" value="1"/>
</dbReference>
<keyword evidence="10 12" id="KW-0238">DNA-binding</keyword>
<dbReference type="InterPro" id="IPR006295">
    <property type="entry name" value="DNA_primase_DnaG"/>
</dbReference>
<feature type="compositionally biased region" description="Gly residues" evidence="15">
    <location>
        <begin position="491"/>
        <end position="508"/>
    </location>
</feature>
<dbReference type="PIRSF" id="PIRSF002811">
    <property type="entry name" value="DnaG"/>
    <property type="match status" value="1"/>
</dbReference>
<evidence type="ECO:0000256" key="1">
    <source>
        <dbReference type="ARBA" id="ARBA00022478"/>
    </source>
</evidence>
<comment type="similarity">
    <text evidence="12 13">Belongs to the DnaG primase family.</text>
</comment>
<keyword evidence="5 12" id="KW-0235">DNA replication</keyword>
<dbReference type="CDD" id="cd03364">
    <property type="entry name" value="TOPRIM_DnaG_primases"/>
    <property type="match status" value="1"/>
</dbReference>
<evidence type="ECO:0000313" key="18">
    <source>
        <dbReference type="Proteomes" id="UP000280501"/>
    </source>
</evidence>
<dbReference type="Gene3D" id="3.40.1360.10">
    <property type="match status" value="1"/>
</dbReference>
<dbReference type="InterPro" id="IPR037068">
    <property type="entry name" value="DNA_primase_core_N_sf"/>
</dbReference>
<comment type="catalytic activity">
    <reaction evidence="12">
        <text>ssDNA + n NTP = ssDNA/pppN(pN)n-1 hybrid + (n-1) diphosphate.</text>
        <dbReference type="EC" id="2.7.7.101"/>
    </reaction>
</comment>
<keyword evidence="11 12" id="KW-0804">Transcription</keyword>
<comment type="subunit">
    <text evidence="12">Monomer. Interacts with DnaB.</text>
</comment>
<keyword evidence="18" id="KW-1185">Reference proteome</keyword>
<dbReference type="EMBL" id="RKQZ01000001">
    <property type="protein sequence ID" value="RPF20670.1"/>
    <property type="molecule type" value="Genomic_DNA"/>
</dbReference>
<dbReference type="GO" id="GO:0003677">
    <property type="term" value="F:DNA binding"/>
    <property type="evidence" value="ECO:0007669"/>
    <property type="project" value="UniProtKB-KW"/>
</dbReference>
<evidence type="ECO:0000256" key="5">
    <source>
        <dbReference type="ARBA" id="ARBA00022705"/>
    </source>
</evidence>
<evidence type="ECO:0000256" key="10">
    <source>
        <dbReference type="ARBA" id="ARBA00023125"/>
    </source>
</evidence>
<sequence length="677" mass="72849">MDGARRSPTPHRLACVAGIIRREDVDEVRERARIEEVISAHVTLKPAGVGSLKGLCPFHDERSPSFNVRPSVGRYHCFGCGEGGDVFTFLMKMDGMGFADAVEHLAGKVGVQLRYEDGGPARPREEPGKRQRLLDAHRVAQEFYAEQLMAPGAAPARRLLAERSFERADAEHFGVGFAPQGWDNLTRHLQGRGFTRDELIAGGLVSQGQRGVYDRFRGRVVWPIRDVTGAVIGFGARKLFDDDNGPKYLNTPETPLYKKSQVLYGIDLAKREIAQHKQVVVVEGYTDVMAAHLSGVTTAVATCGTAFGAEHARVIRRLMGDTAAGGGMQLRSGATLGGKVIFTFDGDEAGQKAAMRAFGEDQRFYAQTFVAVADDGMDPCDLRVANGPEAVKALVEKPTPLFQFVIETDLKGFDLDTAEGRVGALRQAAPRVAGMRDTALRPEYARMLAGWLGMDERTVAQEVKRAASTPSQQATPGRRGETAGRGHGDNGRGAPGGRGVDGGTGRPGAAGAPTSGIPAPDPRDPVARAEHLALAVVLQYPQHVPESFDELGPDAFLTPAWRTVHESVVAAGGAVTGKAVGPAAWIDEVLDRAPETVAPIVTELAVVDLPEDREAAVPGFVEGVIRRLVDMGLNRRIAHARSRLQRLDPAADFEAYQAAFAELTKIEGERRALREMA</sequence>
<dbReference type="SMART" id="SM00766">
    <property type="entry name" value="DnaG_DnaB_bind"/>
    <property type="match status" value="1"/>
</dbReference>
<comment type="domain">
    <text evidence="12">Contains an N-terminal zinc-binding domain, a central core domain that contains the primase activity, and a C-terminal DnaB-binding domain.</text>
</comment>
<feature type="compositionally biased region" description="Low complexity" evidence="15">
    <location>
        <begin position="509"/>
        <end position="518"/>
    </location>
</feature>
<dbReference type="GO" id="GO:0003899">
    <property type="term" value="F:DNA-directed RNA polymerase activity"/>
    <property type="evidence" value="ECO:0007669"/>
    <property type="project" value="UniProtKB-UniRule"/>
</dbReference>
<evidence type="ECO:0000256" key="2">
    <source>
        <dbReference type="ARBA" id="ARBA00022515"/>
    </source>
</evidence>
<comment type="function">
    <text evidence="12 13">RNA polymerase that catalyzes the synthesis of short RNA molecules used as primers for DNA polymerase during DNA replication.</text>
</comment>
<evidence type="ECO:0000256" key="9">
    <source>
        <dbReference type="ARBA" id="ARBA00022842"/>
    </source>
</evidence>
<dbReference type="Pfam" id="PF08275">
    <property type="entry name" value="DNAG_N"/>
    <property type="match status" value="1"/>
</dbReference>
<dbReference type="EC" id="2.7.7.101" evidence="12"/>
<dbReference type="InterPro" id="IPR030846">
    <property type="entry name" value="DnaG_bac"/>
</dbReference>
<dbReference type="InterPro" id="IPR006171">
    <property type="entry name" value="TOPRIM_dom"/>
</dbReference>
<organism evidence="17 18">
    <name type="scientific">Myceligenerans xiligouense</name>
    <dbReference type="NCBI Taxonomy" id="253184"/>
    <lineage>
        <taxon>Bacteria</taxon>
        <taxon>Bacillati</taxon>
        <taxon>Actinomycetota</taxon>
        <taxon>Actinomycetes</taxon>
        <taxon>Micrococcales</taxon>
        <taxon>Promicromonosporaceae</taxon>
        <taxon>Myceligenerans</taxon>
    </lineage>
</organism>
<evidence type="ECO:0000256" key="14">
    <source>
        <dbReference type="PIRSR" id="PIRSR002811-1"/>
    </source>
</evidence>
<dbReference type="GO" id="GO:0008270">
    <property type="term" value="F:zinc ion binding"/>
    <property type="evidence" value="ECO:0007669"/>
    <property type="project" value="UniProtKB-UniRule"/>
</dbReference>
<evidence type="ECO:0000256" key="4">
    <source>
        <dbReference type="ARBA" id="ARBA00022695"/>
    </source>
</evidence>
<reference evidence="17 18" key="1">
    <citation type="submission" date="2018-11" db="EMBL/GenBank/DDBJ databases">
        <title>Sequencing the genomes of 1000 actinobacteria strains.</title>
        <authorList>
            <person name="Klenk H.-P."/>
        </authorList>
    </citation>
    <scope>NUCLEOTIDE SEQUENCE [LARGE SCALE GENOMIC DNA]</scope>
    <source>
        <strain evidence="17 18">DSM 15700</strain>
    </source>
</reference>
<evidence type="ECO:0000256" key="7">
    <source>
        <dbReference type="ARBA" id="ARBA00022771"/>
    </source>
</evidence>
<dbReference type="InterPro" id="IPR036977">
    <property type="entry name" value="DNA_primase_Znf_CHC2"/>
</dbReference>
<dbReference type="InterPro" id="IPR013173">
    <property type="entry name" value="DNA_primase_DnaG_DnaB-bd_dom"/>
</dbReference>
<evidence type="ECO:0000256" key="8">
    <source>
        <dbReference type="ARBA" id="ARBA00022833"/>
    </source>
</evidence>
<dbReference type="Pfam" id="PF01807">
    <property type="entry name" value="Zn_ribbon_DnaG"/>
    <property type="match status" value="1"/>
</dbReference>
<keyword evidence="8 12" id="KW-0862">Zinc</keyword>
<dbReference type="Pfam" id="PF10410">
    <property type="entry name" value="DnaB_bind"/>
    <property type="match status" value="1"/>
</dbReference>
<dbReference type="AlphaFoldDB" id="A0A3N4YQA8"/>
<dbReference type="Pfam" id="PF08278">
    <property type="entry name" value="DnaG_DnaB_bind"/>
    <property type="match status" value="1"/>
</dbReference>
<protein>
    <recommendedName>
        <fullName evidence="12 13">DNA primase</fullName>
        <ecNumber evidence="12">2.7.7.101</ecNumber>
    </recommendedName>
</protein>
<keyword evidence="1 12" id="KW-0240">DNA-directed RNA polymerase</keyword>
<dbReference type="PROSITE" id="PS50880">
    <property type="entry name" value="TOPRIM"/>
    <property type="match status" value="1"/>
</dbReference>
<dbReference type="Gene3D" id="3.90.580.10">
    <property type="entry name" value="Zinc finger, CHC2-type domain"/>
    <property type="match status" value="1"/>
</dbReference>
<feature type="compositionally biased region" description="Basic and acidic residues" evidence="15">
    <location>
        <begin position="478"/>
        <end position="490"/>
    </location>
</feature>
<keyword evidence="7 12" id="KW-0863">Zinc-finger</keyword>
<evidence type="ECO:0000259" key="16">
    <source>
        <dbReference type="PROSITE" id="PS50880"/>
    </source>
</evidence>
<comment type="caution">
    <text evidence="17">The sequence shown here is derived from an EMBL/GenBank/DDBJ whole genome shotgun (WGS) entry which is preliminary data.</text>
</comment>
<evidence type="ECO:0000256" key="6">
    <source>
        <dbReference type="ARBA" id="ARBA00022723"/>
    </source>
</evidence>
<evidence type="ECO:0000256" key="11">
    <source>
        <dbReference type="ARBA" id="ARBA00023163"/>
    </source>
</evidence>
<evidence type="ECO:0000256" key="12">
    <source>
        <dbReference type="HAMAP-Rule" id="MF_00974"/>
    </source>
</evidence>
<gene>
    <name evidence="12" type="primary">dnaG</name>
    <name evidence="17" type="ORF">EDD34_1267</name>
</gene>
<feature type="domain" description="Toprim" evidence="16">
    <location>
        <begin position="277"/>
        <end position="372"/>
    </location>
</feature>
<dbReference type="HAMAP" id="MF_00974">
    <property type="entry name" value="DNA_primase_DnaG"/>
    <property type="match status" value="1"/>
</dbReference>
<dbReference type="SUPFAM" id="SSF56731">
    <property type="entry name" value="DNA primase core"/>
    <property type="match status" value="1"/>
</dbReference>
<dbReference type="GO" id="GO:0005737">
    <property type="term" value="C:cytoplasm"/>
    <property type="evidence" value="ECO:0007669"/>
    <property type="project" value="TreeGrafter"/>
</dbReference>
<dbReference type="PANTHER" id="PTHR30313">
    <property type="entry name" value="DNA PRIMASE"/>
    <property type="match status" value="1"/>
</dbReference>
<dbReference type="InterPro" id="IPR013264">
    <property type="entry name" value="DNAG_N"/>
</dbReference>
<evidence type="ECO:0000313" key="17">
    <source>
        <dbReference type="EMBL" id="RPF20670.1"/>
    </source>
</evidence>
<dbReference type="SMART" id="SM00400">
    <property type="entry name" value="ZnF_CHCC"/>
    <property type="match status" value="1"/>
</dbReference>
<keyword evidence="9" id="KW-0460">Magnesium</keyword>
<keyword evidence="3 12" id="KW-0808">Transferase</keyword>
<evidence type="ECO:0000256" key="13">
    <source>
        <dbReference type="PIRNR" id="PIRNR002811"/>
    </source>
</evidence>
<keyword evidence="4 12" id="KW-0548">Nucleotidyltransferase</keyword>
<dbReference type="SMART" id="SM00493">
    <property type="entry name" value="TOPRIM"/>
    <property type="match status" value="1"/>
</dbReference>